<dbReference type="EMBL" id="JH711573">
    <property type="protein sequence ID" value="EIW86060.1"/>
    <property type="molecule type" value="Genomic_DNA"/>
</dbReference>
<dbReference type="OrthoDB" id="5106486at2759"/>
<accession>A0A5M3N3S8</accession>
<dbReference type="AlphaFoldDB" id="A0A5M3N3S8"/>
<organism evidence="3 4">
    <name type="scientific">Coniophora puteana (strain RWD-64-598)</name>
    <name type="common">Brown rot fungus</name>
    <dbReference type="NCBI Taxonomy" id="741705"/>
    <lineage>
        <taxon>Eukaryota</taxon>
        <taxon>Fungi</taxon>
        <taxon>Dikarya</taxon>
        <taxon>Basidiomycota</taxon>
        <taxon>Agaricomycotina</taxon>
        <taxon>Agaricomycetes</taxon>
        <taxon>Agaricomycetidae</taxon>
        <taxon>Boletales</taxon>
        <taxon>Coniophorineae</taxon>
        <taxon>Coniophoraceae</taxon>
        <taxon>Coniophora</taxon>
    </lineage>
</organism>
<protein>
    <recommendedName>
        <fullName evidence="2">Nephrocystin 3-like N-terminal domain-containing protein</fullName>
    </recommendedName>
</protein>
<feature type="non-terminal residue" evidence="3">
    <location>
        <position position="121"/>
    </location>
</feature>
<evidence type="ECO:0000313" key="4">
    <source>
        <dbReference type="Proteomes" id="UP000053558"/>
    </source>
</evidence>
<comment type="caution">
    <text evidence="3">The sequence shown here is derived from an EMBL/GenBank/DDBJ whole genome shotgun (WGS) entry which is preliminary data.</text>
</comment>
<dbReference type="Proteomes" id="UP000053558">
    <property type="component" value="Unassembled WGS sequence"/>
</dbReference>
<dbReference type="RefSeq" id="XP_007762391.1">
    <property type="nucleotide sequence ID" value="XM_007764201.1"/>
</dbReference>
<dbReference type="InterPro" id="IPR027417">
    <property type="entry name" value="P-loop_NTPase"/>
</dbReference>
<sequence length="121" mass="13412">IIWLSGEAGSGKSSIAHTLAQEFHDAGALAATFSFSRTDSKRGNTAYFIPTIAYQLGLLHPLAREVITKAITDDTQLLNPEKSRHHQFTHLVLKPIEVLKTIWMESGKTMVMLFDGLDQCD</sequence>
<proteinExistence type="predicted"/>
<dbReference type="KEGG" id="cput:CONPUDRAFT_41711"/>
<feature type="non-terminal residue" evidence="3">
    <location>
        <position position="1"/>
    </location>
</feature>
<evidence type="ECO:0000259" key="2">
    <source>
        <dbReference type="Pfam" id="PF24883"/>
    </source>
</evidence>
<evidence type="ECO:0000313" key="3">
    <source>
        <dbReference type="EMBL" id="EIW86060.1"/>
    </source>
</evidence>
<evidence type="ECO:0000256" key="1">
    <source>
        <dbReference type="ARBA" id="ARBA00022737"/>
    </source>
</evidence>
<dbReference type="InterPro" id="IPR056884">
    <property type="entry name" value="NPHP3-like_N"/>
</dbReference>
<name>A0A5M3N3S8_CONPW</name>
<dbReference type="GeneID" id="19206904"/>
<dbReference type="Pfam" id="PF24883">
    <property type="entry name" value="NPHP3_N"/>
    <property type="match status" value="1"/>
</dbReference>
<feature type="domain" description="Nephrocystin 3-like N-terminal" evidence="2">
    <location>
        <begin position="1"/>
        <end position="121"/>
    </location>
</feature>
<keyword evidence="1" id="KW-0677">Repeat</keyword>
<dbReference type="Gene3D" id="3.40.50.300">
    <property type="entry name" value="P-loop containing nucleotide triphosphate hydrolases"/>
    <property type="match status" value="1"/>
</dbReference>
<reference evidence="4" key="1">
    <citation type="journal article" date="2012" name="Science">
        <title>The Paleozoic origin of enzymatic lignin decomposition reconstructed from 31 fungal genomes.</title>
        <authorList>
            <person name="Floudas D."/>
            <person name="Binder M."/>
            <person name="Riley R."/>
            <person name="Barry K."/>
            <person name="Blanchette R.A."/>
            <person name="Henrissat B."/>
            <person name="Martinez A.T."/>
            <person name="Otillar R."/>
            <person name="Spatafora J.W."/>
            <person name="Yadav J.S."/>
            <person name="Aerts A."/>
            <person name="Benoit I."/>
            <person name="Boyd A."/>
            <person name="Carlson A."/>
            <person name="Copeland A."/>
            <person name="Coutinho P.M."/>
            <person name="de Vries R.P."/>
            <person name="Ferreira P."/>
            <person name="Findley K."/>
            <person name="Foster B."/>
            <person name="Gaskell J."/>
            <person name="Glotzer D."/>
            <person name="Gorecki P."/>
            <person name="Heitman J."/>
            <person name="Hesse C."/>
            <person name="Hori C."/>
            <person name="Igarashi K."/>
            <person name="Jurgens J.A."/>
            <person name="Kallen N."/>
            <person name="Kersten P."/>
            <person name="Kohler A."/>
            <person name="Kuees U."/>
            <person name="Kumar T.K.A."/>
            <person name="Kuo A."/>
            <person name="LaButti K."/>
            <person name="Larrondo L.F."/>
            <person name="Lindquist E."/>
            <person name="Ling A."/>
            <person name="Lombard V."/>
            <person name="Lucas S."/>
            <person name="Lundell T."/>
            <person name="Martin R."/>
            <person name="McLaughlin D.J."/>
            <person name="Morgenstern I."/>
            <person name="Morin E."/>
            <person name="Murat C."/>
            <person name="Nagy L.G."/>
            <person name="Nolan M."/>
            <person name="Ohm R.A."/>
            <person name="Patyshakuliyeva A."/>
            <person name="Rokas A."/>
            <person name="Ruiz-Duenas F.J."/>
            <person name="Sabat G."/>
            <person name="Salamov A."/>
            <person name="Samejima M."/>
            <person name="Schmutz J."/>
            <person name="Slot J.C."/>
            <person name="St John F."/>
            <person name="Stenlid J."/>
            <person name="Sun H."/>
            <person name="Sun S."/>
            <person name="Syed K."/>
            <person name="Tsang A."/>
            <person name="Wiebenga A."/>
            <person name="Young D."/>
            <person name="Pisabarro A."/>
            <person name="Eastwood D.C."/>
            <person name="Martin F."/>
            <person name="Cullen D."/>
            <person name="Grigoriev I.V."/>
            <person name="Hibbett D.S."/>
        </authorList>
    </citation>
    <scope>NUCLEOTIDE SEQUENCE [LARGE SCALE GENOMIC DNA]</scope>
    <source>
        <strain evidence="4">RWD-64-598 SS2</strain>
    </source>
</reference>
<keyword evidence="4" id="KW-1185">Reference proteome</keyword>
<gene>
    <name evidence="3" type="ORF">CONPUDRAFT_41711</name>
</gene>
<dbReference type="SUPFAM" id="SSF52540">
    <property type="entry name" value="P-loop containing nucleoside triphosphate hydrolases"/>
    <property type="match status" value="1"/>
</dbReference>